<dbReference type="GO" id="GO:0046961">
    <property type="term" value="F:proton-transporting ATPase activity, rotational mechanism"/>
    <property type="evidence" value="ECO:0007669"/>
    <property type="project" value="InterPro"/>
</dbReference>
<dbReference type="InterPro" id="IPR002843">
    <property type="entry name" value="ATPase_V0-cplx_csu/dsu"/>
</dbReference>
<name>A0A9D0ZST2_9FIRM</name>
<dbReference type="InterPro" id="IPR036079">
    <property type="entry name" value="ATPase_csu/dsu_sf"/>
</dbReference>
<accession>A0A9D0ZST2</accession>
<dbReference type="Pfam" id="PF01992">
    <property type="entry name" value="vATP-synt_AC39"/>
    <property type="match status" value="1"/>
</dbReference>
<dbReference type="Proteomes" id="UP000886886">
    <property type="component" value="Unassembled WGS sequence"/>
</dbReference>
<evidence type="ECO:0000256" key="2">
    <source>
        <dbReference type="ARBA" id="ARBA00022448"/>
    </source>
</evidence>
<dbReference type="Gene3D" id="1.10.132.50">
    <property type="entry name" value="ATP synthase (C/AC39) subunit, domain 3"/>
    <property type="match status" value="1"/>
</dbReference>
<organism evidence="4 5">
    <name type="scientific">Candidatus Limivivens merdigallinarum</name>
    <dbReference type="NCBI Taxonomy" id="2840859"/>
    <lineage>
        <taxon>Bacteria</taxon>
        <taxon>Bacillati</taxon>
        <taxon>Bacillota</taxon>
        <taxon>Clostridia</taxon>
        <taxon>Lachnospirales</taxon>
        <taxon>Lachnospiraceae</taxon>
        <taxon>Lachnospiraceae incertae sedis</taxon>
        <taxon>Candidatus Limivivens</taxon>
    </lineage>
</organism>
<evidence type="ECO:0000256" key="3">
    <source>
        <dbReference type="ARBA" id="ARBA00023065"/>
    </source>
</evidence>
<evidence type="ECO:0000256" key="1">
    <source>
        <dbReference type="ARBA" id="ARBA00006709"/>
    </source>
</evidence>
<gene>
    <name evidence="4" type="ORF">IAB26_01995</name>
</gene>
<sequence length="346" mass="41363">MGSLLAYSGTTTKIRAIQSRLLKPRDYEEMAGMKTVSEALSYLKQKPAYRELFQGKDESQLHRNEVENMLVHSIHADFQKIYRFSNVRQRKFLDLYFGRYEIAILKRYMRMMFDHRSIREDLAIFTDFFHRHSKIDLDKVASSRTIEEFVENLKGSIYYEPLKRLANIKSPTLWDYEMSMDLFYFRWFWEKGTEIFSSKSDQRIFEEGYGVKIDLLNMQWIARAKKYYHMESADIYAMTIPVTYRLKKEDIHRMVESASMDELNGAIRKTYYGRKYDFLNVETLDESYVKIRHSVHSRNARNDPYSPAVIISYLYEKEHEIDKLTMALECVRYGLPQNETLKYIMG</sequence>
<dbReference type="InterPro" id="IPR050873">
    <property type="entry name" value="V-ATPase_V0D/AC39_subunit"/>
</dbReference>
<dbReference type="InterPro" id="IPR044911">
    <property type="entry name" value="V-type_ATPase_csu/dsu_dom_3"/>
</dbReference>
<evidence type="ECO:0000313" key="5">
    <source>
        <dbReference type="Proteomes" id="UP000886886"/>
    </source>
</evidence>
<comment type="caution">
    <text evidence="4">The sequence shown here is derived from an EMBL/GenBank/DDBJ whole genome shotgun (WGS) entry which is preliminary data.</text>
</comment>
<dbReference type="PANTHER" id="PTHR38682:SF1">
    <property type="entry name" value="V-TYPE ATP SYNTHASE SUBUNIT C"/>
    <property type="match status" value="1"/>
</dbReference>
<keyword evidence="3" id="KW-0406">Ion transport</keyword>
<proteinExistence type="inferred from homology"/>
<reference evidence="4" key="2">
    <citation type="journal article" date="2021" name="PeerJ">
        <title>Extensive microbial diversity within the chicken gut microbiome revealed by metagenomics and culture.</title>
        <authorList>
            <person name="Gilroy R."/>
            <person name="Ravi A."/>
            <person name="Getino M."/>
            <person name="Pursley I."/>
            <person name="Horton D.L."/>
            <person name="Alikhan N.F."/>
            <person name="Baker D."/>
            <person name="Gharbi K."/>
            <person name="Hall N."/>
            <person name="Watson M."/>
            <person name="Adriaenssens E.M."/>
            <person name="Foster-Nyarko E."/>
            <person name="Jarju S."/>
            <person name="Secka A."/>
            <person name="Antonio M."/>
            <person name="Oren A."/>
            <person name="Chaudhuri R.R."/>
            <person name="La Ragione R."/>
            <person name="Hildebrand F."/>
            <person name="Pallen M.J."/>
        </authorList>
    </citation>
    <scope>NUCLEOTIDE SEQUENCE</scope>
    <source>
        <strain evidence="4">ChiSjej3B21-11622</strain>
    </source>
</reference>
<dbReference type="AlphaFoldDB" id="A0A9D0ZST2"/>
<dbReference type="InterPro" id="IPR035067">
    <property type="entry name" value="V-type_ATPase_csu/dsu"/>
</dbReference>
<dbReference type="Gene3D" id="1.20.1690.10">
    <property type="entry name" value="V-type ATP synthase subunit C domain"/>
    <property type="match status" value="2"/>
</dbReference>
<protein>
    <submittedName>
        <fullName evidence="4">V-type ATPase subunit</fullName>
    </submittedName>
</protein>
<dbReference type="PANTHER" id="PTHR38682">
    <property type="entry name" value="V-TYPE ATP SYNTHASE SUBUNIT C"/>
    <property type="match status" value="1"/>
</dbReference>
<dbReference type="SUPFAM" id="SSF103486">
    <property type="entry name" value="V-type ATP synthase subunit C"/>
    <property type="match status" value="1"/>
</dbReference>
<comment type="similarity">
    <text evidence="1">Belongs to the V-ATPase V0D/AC39 subunit family.</text>
</comment>
<dbReference type="EMBL" id="DVFT01000028">
    <property type="protein sequence ID" value="HIQ95312.1"/>
    <property type="molecule type" value="Genomic_DNA"/>
</dbReference>
<reference evidence="4" key="1">
    <citation type="submission" date="2020-10" db="EMBL/GenBank/DDBJ databases">
        <authorList>
            <person name="Gilroy R."/>
        </authorList>
    </citation>
    <scope>NUCLEOTIDE SEQUENCE</scope>
    <source>
        <strain evidence="4">ChiSjej3B21-11622</strain>
    </source>
</reference>
<keyword evidence="2" id="KW-0813">Transport</keyword>
<evidence type="ECO:0000313" key="4">
    <source>
        <dbReference type="EMBL" id="HIQ95312.1"/>
    </source>
</evidence>